<dbReference type="EnsemblPlants" id="KEH29534">
    <property type="protein sequence ID" value="KEH29534"/>
    <property type="gene ID" value="MTR_4g044373"/>
</dbReference>
<dbReference type="AlphaFoldDB" id="A0A072UIE7"/>
<name>A0A072UIE7_MEDTR</name>
<dbReference type="HOGENOM" id="CLU_1663380_0_0_1"/>
<evidence type="ECO:0000256" key="1">
    <source>
        <dbReference type="SAM" id="MobiDB-lite"/>
    </source>
</evidence>
<evidence type="ECO:0000313" key="5">
    <source>
        <dbReference type="Proteomes" id="UP000002051"/>
    </source>
</evidence>
<feature type="compositionally biased region" description="Acidic residues" evidence="1">
    <location>
        <begin position="133"/>
        <end position="144"/>
    </location>
</feature>
<feature type="domain" description="Tf2-1-like SH3-like" evidence="2">
    <location>
        <begin position="58"/>
        <end position="109"/>
    </location>
</feature>
<keyword evidence="5" id="KW-1185">Reference proteome</keyword>
<dbReference type="STRING" id="3880.A0A072UIE7"/>
<evidence type="ECO:0000313" key="4">
    <source>
        <dbReference type="EnsemblPlants" id="KEH29534"/>
    </source>
</evidence>
<dbReference type="EMBL" id="CM001220">
    <property type="protein sequence ID" value="KEH29534.1"/>
    <property type="molecule type" value="Genomic_DNA"/>
</dbReference>
<evidence type="ECO:0000259" key="2">
    <source>
        <dbReference type="Pfam" id="PF24626"/>
    </source>
</evidence>
<proteinExistence type="predicted"/>
<reference evidence="3 5" key="2">
    <citation type="journal article" date="2014" name="BMC Genomics">
        <title>An improved genome release (version Mt4.0) for the model legume Medicago truncatula.</title>
        <authorList>
            <person name="Tang H."/>
            <person name="Krishnakumar V."/>
            <person name="Bidwell S."/>
            <person name="Rosen B."/>
            <person name="Chan A."/>
            <person name="Zhou S."/>
            <person name="Gentzbittel L."/>
            <person name="Childs K.L."/>
            <person name="Yandell M."/>
            <person name="Gundlach H."/>
            <person name="Mayer K.F."/>
            <person name="Schwartz D.C."/>
            <person name="Town C.D."/>
        </authorList>
    </citation>
    <scope>GENOME REANNOTATION</scope>
    <source>
        <strain evidence="3">A17</strain>
        <strain evidence="4 5">cv. Jemalong A17</strain>
    </source>
</reference>
<gene>
    <name evidence="3" type="ordered locus">MTR_4g044373</name>
</gene>
<reference evidence="3 5" key="1">
    <citation type="journal article" date="2011" name="Nature">
        <title>The Medicago genome provides insight into the evolution of rhizobial symbioses.</title>
        <authorList>
            <person name="Young N.D."/>
            <person name="Debelle F."/>
            <person name="Oldroyd G.E."/>
            <person name="Geurts R."/>
            <person name="Cannon S.B."/>
            <person name="Udvardi M.K."/>
            <person name="Benedito V.A."/>
            <person name="Mayer K.F."/>
            <person name="Gouzy J."/>
            <person name="Schoof H."/>
            <person name="Van de Peer Y."/>
            <person name="Proost S."/>
            <person name="Cook D.R."/>
            <person name="Meyers B.C."/>
            <person name="Spannagl M."/>
            <person name="Cheung F."/>
            <person name="De Mita S."/>
            <person name="Krishnakumar V."/>
            <person name="Gundlach H."/>
            <person name="Zhou S."/>
            <person name="Mudge J."/>
            <person name="Bharti A.K."/>
            <person name="Murray J.D."/>
            <person name="Naoumkina M.A."/>
            <person name="Rosen B."/>
            <person name="Silverstein K.A."/>
            <person name="Tang H."/>
            <person name="Rombauts S."/>
            <person name="Zhao P.X."/>
            <person name="Zhou P."/>
            <person name="Barbe V."/>
            <person name="Bardou P."/>
            <person name="Bechner M."/>
            <person name="Bellec A."/>
            <person name="Berger A."/>
            <person name="Berges H."/>
            <person name="Bidwell S."/>
            <person name="Bisseling T."/>
            <person name="Choisne N."/>
            <person name="Couloux A."/>
            <person name="Denny R."/>
            <person name="Deshpande S."/>
            <person name="Dai X."/>
            <person name="Doyle J.J."/>
            <person name="Dudez A.M."/>
            <person name="Farmer A.D."/>
            <person name="Fouteau S."/>
            <person name="Franken C."/>
            <person name="Gibelin C."/>
            <person name="Gish J."/>
            <person name="Goldstein S."/>
            <person name="Gonzalez A.J."/>
            <person name="Green P.J."/>
            <person name="Hallab A."/>
            <person name="Hartog M."/>
            <person name="Hua A."/>
            <person name="Humphray S.J."/>
            <person name="Jeong D.H."/>
            <person name="Jing Y."/>
            <person name="Jocker A."/>
            <person name="Kenton S.M."/>
            <person name="Kim D.J."/>
            <person name="Klee K."/>
            <person name="Lai H."/>
            <person name="Lang C."/>
            <person name="Lin S."/>
            <person name="Macmil S.L."/>
            <person name="Magdelenat G."/>
            <person name="Matthews L."/>
            <person name="McCorrison J."/>
            <person name="Monaghan E.L."/>
            <person name="Mun J.H."/>
            <person name="Najar F.Z."/>
            <person name="Nicholson C."/>
            <person name="Noirot C."/>
            <person name="O'Bleness M."/>
            <person name="Paule C.R."/>
            <person name="Poulain J."/>
            <person name="Prion F."/>
            <person name="Qin B."/>
            <person name="Qu C."/>
            <person name="Retzel E.F."/>
            <person name="Riddle C."/>
            <person name="Sallet E."/>
            <person name="Samain S."/>
            <person name="Samson N."/>
            <person name="Sanders I."/>
            <person name="Saurat O."/>
            <person name="Scarpelli C."/>
            <person name="Schiex T."/>
            <person name="Segurens B."/>
            <person name="Severin A.J."/>
            <person name="Sherrier D.J."/>
            <person name="Shi R."/>
            <person name="Sims S."/>
            <person name="Singer S.R."/>
            <person name="Sinharoy S."/>
            <person name="Sterck L."/>
            <person name="Viollet A."/>
            <person name="Wang B.B."/>
            <person name="Wang K."/>
            <person name="Wang M."/>
            <person name="Wang X."/>
            <person name="Warfsmann J."/>
            <person name="Weissenbach J."/>
            <person name="White D.D."/>
            <person name="White J.D."/>
            <person name="Wiley G.B."/>
            <person name="Wincker P."/>
            <person name="Xing Y."/>
            <person name="Yang L."/>
            <person name="Yao Z."/>
            <person name="Ying F."/>
            <person name="Zhai J."/>
            <person name="Zhou L."/>
            <person name="Zuber A."/>
            <person name="Denarie J."/>
            <person name="Dixon R.A."/>
            <person name="May G.D."/>
            <person name="Schwartz D.C."/>
            <person name="Rogers J."/>
            <person name="Quetier F."/>
            <person name="Town C.D."/>
            <person name="Roe B.A."/>
        </authorList>
    </citation>
    <scope>NUCLEOTIDE SEQUENCE [LARGE SCALE GENOMIC DNA]</scope>
    <source>
        <strain evidence="3">A17</strain>
        <strain evidence="4 5">cv. Jemalong A17</strain>
    </source>
</reference>
<accession>A0A072UIE7</accession>
<dbReference type="Pfam" id="PF24626">
    <property type="entry name" value="SH3_Tf2-1"/>
    <property type="match status" value="1"/>
</dbReference>
<reference evidence="4" key="3">
    <citation type="submission" date="2015-04" db="UniProtKB">
        <authorList>
            <consortium name="EnsemblPlants"/>
        </authorList>
    </citation>
    <scope>IDENTIFICATION</scope>
    <source>
        <strain evidence="4">cv. Jemalong A17</strain>
    </source>
</reference>
<dbReference type="PANTHER" id="PTHR46148">
    <property type="entry name" value="CHROMO DOMAIN-CONTAINING PROTEIN"/>
    <property type="match status" value="1"/>
</dbReference>
<sequence>MIARLSARLPARLSVQSSTLHKNSRVLPLFHPKSPILISQCPNMFPKFVYRLQPYLQNTVKRRISKKLSKSYFGPFTVLCCIGDLAYELDLPQNLRIHPVIHVSQLKDYQGNDPEAHFAPLPPDLSKTITSPEELETLEDETNTDELQKDDAATEREVE</sequence>
<feature type="compositionally biased region" description="Basic and acidic residues" evidence="1">
    <location>
        <begin position="146"/>
        <end position="159"/>
    </location>
</feature>
<organism evidence="3 5">
    <name type="scientific">Medicago truncatula</name>
    <name type="common">Barrel medic</name>
    <name type="synonym">Medicago tribuloides</name>
    <dbReference type="NCBI Taxonomy" id="3880"/>
    <lineage>
        <taxon>Eukaryota</taxon>
        <taxon>Viridiplantae</taxon>
        <taxon>Streptophyta</taxon>
        <taxon>Embryophyta</taxon>
        <taxon>Tracheophyta</taxon>
        <taxon>Spermatophyta</taxon>
        <taxon>Magnoliopsida</taxon>
        <taxon>eudicotyledons</taxon>
        <taxon>Gunneridae</taxon>
        <taxon>Pentapetalae</taxon>
        <taxon>rosids</taxon>
        <taxon>fabids</taxon>
        <taxon>Fabales</taxon>
        <taxon>Fabaceae</taxon>
        <taxon>Papilionoideae</taxon>
        <taxon>50 kb inversion clade</taxon>
        <taxon>NPAAA clade</taxon>
        <taxon>Hologalegina</taxon>
        <taxon>IRL clade</taxon>
        <taxon>Trifolieae</taxon>
        <taxon>Medicago</taxon>
    </lineage>
</organism>
<dbReference type="PANTHER" id="PTHR46148:SF60">
    <property type="entry name" value="CHROMO DOMAIN-CONTAINING PROTEIN"/>
    <property type="match status" value="1"/>
</dbReference>
<dbReference type="Proteomes" id="UP000002051">
    <property type="component" value="Chromosome 4"/>
</dbReference>
<protein>
    <recommendedName>
        <fullName evidence="2">Tf2-1-like SH3-like domain-containing protein</fullName>
    </recommendedName>
</protein>
<dbReference type="InterPro" id="IPR056924">
    <property type="entry name" value="SH3_Tf2-1"/>
</dbReference>
<evidence type="ECO:0000313" key="3">
    <source>
        <dbReference type="EMBL" id="KEH29534.1"/>
    </source>
</evidence>
<feature type="region of interest" description="Disordered" evidence="1">
    <location>
        <begin position="113"/>
        <end position="159"/>
    </location>
</feature>